<reference evidence="1 2" key="1">
    <citation type="submission" date="2020-08" db="EMBL/GenBank/DDBJ databases">
        <title>Sequencing the genomes of 1000 actinobacteria strains.</title>
        <authorList>
            <person name="Klenk H.-P."/>
        </authorList>
    </citation>
    <scope>NUCLEOTIDE SEQUENCE [LARGE SCALE GENOMIC DNA]</scope>
    <source>
        <strain evidence="1 2">DSM 43851</strain>
    </source>
</reference>
<dbReference type="RefSeq" id="WP_184864677.1">
    <property type="nucleotide sequence ID" value="NZ_BAAAWY010000018.1"/>
</dbReference>
<evidence type="ECO:0000313" key="2">
    <source>
        <dbReference type="Proteomes" id="UP000585638"/>
    </source>
</evidence>
<keyword evidence="2" id="KW-1185">Reference proteome</keyword>
<accession>A0A7W9KIW0</accession>
<evidence type="ECO:0000313" key="1">
    <source>
        <dbReference type="EMBL" id="MBB5893401.1"/>
    </source>
</evidence>
<name>A0A7W9KIW0_9PSEU</name>
<dbReference type="EMBL" id="JACHIR010000001">
    <property type="protein sequence ID" value="MBB5893401.1"/>
    <property type="molecule type" value="Genomic_DNA"/>
</dbReference>
<protein>
    <submittedName>
        <fullName evidence="1">Uncharacterized protein</fullName>
    </submittedName>
</protein>
<organism evidence="1 2">
    <name type="scientific">Kutzneria kofuensis</name>
    <dbReference type="NCBI Taxonomy" id="103725"/>
    <lineage>
        <taxon>Bacteria</taxon>
        <taxon>Bacillati</taxon>
        <taxon>Actinomycetota</taxon>
        <taxon>Actinomycetes</taxon>
        <taxon>Pseudonocardiales</taxon>
        <taxon>Pseudonocardiaceae</taxon>
        <taxon>Kutzneria</taxon>
    </lineage>
</organism>
<sequence>MPAATWWPSVVQGHVMHLPETVAGRPRTIRHSGGEAIVAVCRSWVRPPAGEAAGEHCPDCVEVASALAP</sequence>
<gene>
    <name evidence="1" type="ORF">BJ998_004597</name>
</gene>
<dbReference type="Proteomes" id="UP000585638">
    <property type="component" value="Unassembled WGS sequence"/>
</dbReference>
<proteinExistence type="predicted"/>
<dbReference type="AlphaFoldDB" id="A0A7W9KIW0"/>
<comment type="caution">
    <text evidence="1">The sequence shown here is derived from an EMBL/GenBank/DDBJ whole genome shotgun (WGS) entry which is preliminary data.</text>
</comment>